<gene>
    <name evidence="3" type="ORF">SAMN04488028_101121</name>
</gene>
<keyword evidence="4" id="KW-1185">Reference proteome</keyword>
<evidence type="ECO:0000313" key="3">
    <source>
        <dbReference type="EMBL" id="SHJ43980.1"/>
    </source>
</evidence>
<feature type="domain" description="DUF6268" evidence="2">
    <location>
        <begin position="100"/>
        <end position="280"/>
    </location>
</feature>
<dbReference type="AlphaFoldDB" id="A0A1M6JBF1"/>
<evidence type="ECO:0000313" key="4">
    <source>
        <dbReference type="Proteomes" id="UP000184474"/>
    </source>
</evidence>
<dbReference type="STRING" id="156994.SAMN04488028_101121"/>
<reference evidence="4" key="1">
    <citation type="submission" date="2016-11" db="EMBL/GenBank/DDBJ databases">
        <authorList>
            <person name="Varghese N."/>
            <person name="Submissions S."/>
        </authorList>
    </citation>
    <scope>NUCLEOTIDE SEQUENCE [LARGE SCALE GENOMIC DNA]</scope>
    <source>
        <strain evidence="4">DSM 26134</strain>
    </source>
</reference>
<protein>
    <recommendedName>
        <fullName evidence="2">DUF6268 domain-containing protein</fullName>
    </recommendedName>
</protein>
<sequence>MNIPKHFYKPLLSAICGLLLLNGSTVMSQNLQLAGLSYTRFSNAEVLDSPQNENVEVNEYNFFVNLPKTLKNETILINGLQYRLATPFLDNDLNLGLEGQQLHVIGYRFAAIHQLEHKWRVLVSLNPTLSTTFNTALEGDDFLLNGTFHFVKEKTDHFAYGGGIALTSSYGLPRLIPTLQFTFKSDNAKFEILLPRHITYDYYFEKFTVGLQMAVSGSRYNANYSRVNSLNEIKQVDKLSYTRVIVGPTINYRIGSFIQLEASGGITIARRVGLQDDSLDYENYDIANRPFFQFGIVIVPPKKDKK</sequence>
<accession>A0A1M6JBF1</accession>
<name>A0A1M6JBF1_REIAG</name>
<dbReference type="Proteomes" id="UP000184474">
    <property type="component" value="Unassembled WGS sequence"/>
</dbReference>
<evidence type="ECO:0000259" key="2">
    <source>
        <dbReference type="Pfam" id="PF19783"/>
    </source>
</evidence>
<dbReference type="InterPro" id="IPR046235">
    <property type="entry name" value="DUF6268"/>
</dbReference>
<organism evidence="3 4">
    <name type="scientific">Reichenbachiella agariperforans</name>
    <dbReference type="NCBI Taxonomy" id="156994"/>
    <lineage>
        <taxon>Bacteria</taxon>
        <taxon>Pseudomonadati</taxon>
        <taxon>Bacteroidota</taxon>
        <taxon>Cytophagia</taxon>
        <taxon>Cytophagales</taxon>
        <taxon>Reichenbachiellaceae</taxon>
        <taxon>Reichenbachiella</taxon>
    </lineage>
</organism>
<dbReference type="EMBL" id="FRAA01000001">
    <property type="protein sequence ID" value="SHJ43980.1"/>
    <property type="molecule type" value="Genomic_DNA"/>
</dbReference>
<keyword evidence="1" id="KW-0732">Signal</keyword>
<dbReference type="Pfam" id="PF19783">
    <property type="entry name" value="DUF6268"/>
    <property type="match status" value="1"/>
</dbReference>
<evidence type="ECO:0000256" key="1">
    <source>
        <dbReference type="SAM" id="SignalP"/>
    </source>
</evidence>
<feature type="chain" id="PRO_5013314145" description="DUF6268 domain-containing protein" evidence="1">
    <location>
        <begin position="29"/>
        <end position="306"/>
    </location>
</feature>
<proteinExistence type="predicted"/>
<feature type="signal peptide" evidence="1">
    <location>
        <begin position="1"/>
        <end position="28"/>
    </location>
</feature>